<dbReference type="Proteomes" id="UP000184420">
    <property type="component" value="Unassembled WGS sequence"/>
</dbReference>
<accession>A0A1M6ZYJ3</accession>
<feature type="coiled-coil region" evidence="1">
    <location>
        <begin position="106"/>
        <end position="133"/>
    </location>
</feature>
<dbReference type="EMBL" id="FRBL01000003">
    <property type="protein sequence ID" value="SHL35415.1"/>
    <property type="molecule type" value="Genomic_DNA"/>
</dbReference>
<protein>
    <recommendedName>
        <fullName evidence="4">SMI1 / KNR4 family (SUKH-1)</fullName>
    </recommendedName>
</protein>
<evidence type="ECO:0000313" key="3">
    <source>
        <dbReference type="Proteomes" id="UP000184420"/>
    </source>
</evidence>
<dbReference type="STRING" id="1419482.SAMN05444266_10352"/>
<keyword evidence="1" id="KW-0175">Coiled coil</keyword>
<gene>
    <name evidence="2" type="ORF">SAMN05444266_10352</name>
</gene>
<dbReference type="OrthoDB" id="8444591at2"/>
<dbReference type="AlphaFoldDB" id="A0A1M6ZYJ3"/>
<organism evidence="2 3">
    <name type="scientific">Chitinophaga jiangningensis</name>
    <dbReference type="NCBI Taxonomy" id="1419482"/>
    <lineage>
        <taxon>Bacteria</taxon>
        <taxon>Pseudomonadati</taxon>
        <taxon>Bacteroidota</taxon>
        <taxon>Chitinophagia</taxon>
        <taxon>Chitinophagales</taxon>
        <taxon>Chitinophagaceae</taxon>
        <taxon>Chitinophaga</taxon>
    </lineage>
</organism>
<evidence type="ECO:0000313" key="2">
    <source>
        <dbReference type="EMBL" id="SHL35415.1"/>
    </source>
</evidence>
<reference evidence="2 3" key="1">
    <citation type="submission" date="2016-11" db="EMBL/GenBank/DDBJ databases">
        <authorList>
            <person name="Jaros S."/>
            <person name="Januszkiewicz K."/>
            <person name="Wedrychowicz H."/>
        </authorList>
    </citation>
    <scope>NUCLEOTIDE SEQUENCE [LARGE SCALE GENOMIC DNA]</scope>
    <source>
        <strain evidence="2 3">DSM 27406</strain>
    </source>
</reference>
<proteinExistence type="predicted"/>
<evidence type="ECO:0000256" key="1">
    <source>
        <dbReference type="SAM" id="Coils"/>
    </source>
</evidence>
<evidence type="ECO:0008006" key="4">
    <source>
        <dbReference type="Google" id="ProtNLM"/>
    </source>
</evidence>
<name>A0A1M6ZYJ3_9BACT</name>
<keyword evidence="3" id="KW-1185">Reference proteome</keyword>
<dbReference type="RefSeq" id="WP_073079685.1">
    <property type="nucleotide sequence ID" value="NZ_FRBL01000003.1"/>
</dbReference>
<sequence>MTQLPASIQEILTAAICPGDICLPAYYPAVETFESLQAGFRTHGHTGEDLTGTASGQWQPGWYTIALNGMDDPFFVDFTESDTGYPVYYAPHGAGRWDAVPVASSAAQFIQLMQELEKRYDDQEATLAYLREQVDVEHNELWQEVYANTQDREQEPEESTPVDMSEWIAGRIVITDLGANKMKLIQLLKETLRITNVQALELSKKKEITYKQGYLLHLKPIILQLQRMGAAAEFRADN</sequence>